<evidence type="ECO:0000259" key="5">
    <source>
        <dbReference type="SMART" id="SM00965"/>
    </source>
</evidence>
<dbReference type="InterPro" id="IPR013358">
    <property type="entry name" value="Pilus_biogenesis_MshL"/>
</dbReference>
<evidence type="ECO:0000313" key="6">
    <source>
        <dbReference type="EMBL" id="KYN84936.1"/>
    </source>
</evidence>
<dbReference type="EMBL" id="LOBP01000154">
    <property type="protein sequence ID" value="KYN84936.1"/>
    <property type="molecule type" value="Genomic_DNA"/>
</dbReference>
<keyword evidence="1" id="KW-0813">Transport</keyword>
<sequence>MNQMMRKIVVGIISTSLLGCAMGHRDPVEIKQTLNQSINESNSRALDELPASVQDDLMPELGNDGFDSSDKTLKRFRIQANQVEARAFFASLVKGTEFSVAVHPNVAGRITLNVSDVTLDDILSVVQDMYGYDVVKTGKVIQVYPAGLRTVTIPVDYIQFQRSGRSLTSIVTSSVTSSGSSGSSSSSKSSSSSSSDSSSNSSGSSKDSSTTAGGGTRIDTVTESNFWPLLQQAVSRLIGSGDGQSVVVTPQASVITVRAYPDEIREVRQFLGVSQQRMQRQVILETKILEVTLSDGYQQGINWSKMFTSSGGTQYQIGSGAITKDDNGNILTQTLPGLSSIGSLLGGQSNMVVSGGSFEAVLSFMSTQGDLNVLSSPRVTAANNQKAVIKVGSDEYYVTAMSSVAGTGDSANVAPEVTLTPFFSGISLDVTPQIDDNGNVFLHVHPAVIEVETDVKNLNLGGNYADVSLPLAKSSIRESDSVIRARDGDVVVIGGLMKSNTIDRVSKVPFLGDIPALGHLFRNTNKLTQKTELVILLKPTVVGVNTWQKELERSRDLLQEWFPE</sequence>
<dbReference type="InterPro" id="IPR050810">
    <property type="entry name" value="Bact_Secretion_Sys_Channel"/>
</dbReference>
<feature type="region of interest" description="Disordered" evidence="4">
    <location>
        <begin position="174"/>
        <end position="217"/>
    </location>
</feature>
<dbReference type="Pfam" id="PF07655">
    <property type="entry name" value="Secretin_N_2"/>
    <property type="match status" value="1"/>
</dbReference>
<organism evidence="6 7">
    <name type="scientific">Vibrio cidicii</name>
    <dbReference type="NCBI Taxonomy" id="1763883"/>
    <lineage>
        <taxon>Bacteria</taxon>
        <taxon>Pseudomonadati</taxon>
        <taxon>Pseudomonadota</taxon>
        <taxon>Gammaproteobacteria</taxon>
        <taxon>Vibrionales</taxon>
        <taxon>Vibrionaceae</taxon>
        <taxon>Vibrio</taxon>
    </lineage>
</organism>
<evidence type="ECO:0000256" key="3">
    <source>
        <dbReference type="ARBA" id="ARBA00023237"/>
    </source>
</evidence>
<feature type="domain" description="Secretin/TonB short N-terminal" evidence="5">
    <location>
        <begin position="98"/>
        <end position="146"/>
    </location>
</feature>
<reference evidence="6 7" key="1">
    <citation type="submission" date="2015-12" db="EMBL/GenBank/DDBJ databases">
        <authorList>
            <person name="Tarr C.L."/>
            <person name="Gladney L.M."/>
        </authorList>
    </citation>
    <scope>NUCLEOTIDE SEQUENCE [LARGE SCALE GENOMIC DNA]</scope>
    <source>
        <strain evidence="6 7">1048-83</strain>
    </source>
</reference>
<proteinExistence type="predicted"/>
<keyword evidence="7" id="KW-1185">Reference proteome</keyword>
<dbReference type="Pfam" id="PF00263">
    <property type="entry name" value="Secretin"/>
    <property type="match status" value="1"/>
</dbReference>
<dbReference type="PANTHER" id="PTHR30332">
    <property type="entry name" value="PROBABLE GENERAL SECRETION PATHWAY PROTEIN D"/>
    <property type="match status" value="1"/>
</dbReference>
<dbReference type="Gene3D" id="3.55.50.30">
    <property type="match status" value="1"/>
</dbReference>
<keyword evidence="2" id="KW-0472">Membrane</keyword>
<dbReference type="InterPro" id="IPR011514">
    <property type="entry name" value="Secretin_N_2"/>
</dbReference>
<dbReference type="PRINTS" id="PR00811">
    <property type="entry name" value="BCTERIALGSPD"/>
</dbReference>
<dbReference type="InterPro" id="IPR001775">
    <property type="entry name" value="GspD/PilQ"/>
</dbReference>
<feature type="compositionally biased region" description="Low complexity" evidence="4">
    <location>
        <begin position="174"/>
        <end position="211"/>
    </location>
</feature>
<dbReference type="NCBIfam" id="TIGR02519">
    <property type="entry name" value="pilus_MshL"/>
    <property type="match status" value="1"/>
</dbReference>
<evidence type="ECO:0000256" key="1">
    <source>
        <dbReference type="ARBA" id="ARBA00022448"/>
    </source>
</evidence>
<dbReference type="PROSITE" id="PS51257">
    <property type="entry name" value="PROKAR_LIPOPROTEIN"/>
    <property type="match status" value="1"/>
</dbReference>
<comment type="caution">
    <text evidence="6">The sequence shown here is derived from an EMBL/GenBank/DDBJ whole genome shotgun (WGS) entry which is preliminary data.</text>
</comment>
<dbReference type="InterPro" id="IPR004846">
    <property type="entry name" value="T2SS/T3SS_dom"/>
</dbReference>
<evidence type="ECO:0000256" key="2">
    <source>
        <dbReference type="ARBA" id="ARBA00023136"/>
    </source>
</evidence>
<name>A0ABR5VZN4_9VIBR</name>
<dbReference type="PANTHER" id="PTHR30332:SF17">
    <property type="entry name" value="TYPE IV PILIATION SYSTEM PROTEIN DR_0774-RELATED"/>
    <property type="match status" value="1"/>
</dbReference>
<gene>
    <name evidence="6" type="ORF">ATY35_17285</name>
</gene>
<dbReference type="InterPro" id="IPR011662">
    <property type="entry name" value="Secretin/TonB_short_N"/>
</dbReference>
<dbReference type="SMART" id="SM00965">
    <property type="entry name" value="STN"/>
    <property type="match status" value="1"/>
</dbReference>
<protein>
    <submittedName>
        <fullName evidence="6">MSHA biogenesis protein MshL</fullName>
    </submittedName>
</protein>
<keyword evidence="3" id="KW-0998">Cell outer membrane</keyword>
<accession>A0ABR5VZN4</accession>
<dbReference type="Proteomes" id="UP000075609">
    <property type="component" value="Unassembled WGS sequence"/>
</dbReference>
<evidence type="ECO:0000313" key="7">
    <source>
        <dbReference type="Proteomes" id="UP000075609"/>
    </source>
</evidence>
<evidence type="ECO:0000256" key="4">
    <source>
        <dbReference type="SAM" id="MobiDB-lite"/>
    </source>
</evidence>